<proteinExistence type="predicted"/>
<comment type="caution">
    <text evidence="1">The sequence shown here is derived from an EMBL/GenBank/DDBJ whole genome shotgun (WGS) entry which is preliminary data.</text>
</comment>
<organism evidence="1 2">
    <name type="scientific">Lepagella muris</name>
    <dbReference type="NCBI Taxonomy" id="3032870"/>
    <lineage>
        <taxon>Bacteria</taxon>
        <taxon>Pseudomonadati</taxon>
        <taxon>Bacteroidota</taxon>
        <taxon>Bacteroidia</taxon>
        <taxon>Bacteroidales</taxon>
        <taxon>Muribaculaceae</taxon>
        <taxon>Lepagella</taxon>
    </lineage>
</organism>
<gene>
    <name evidence="1" type="ORF">E5331_14745</name>
</gene>
<evidence type="ECO:0000313" key="2">
    <source>
        <dbReference type="Proteomes" id="UP000306319"/>
    </source>
</evidence>
<evidence type="ECO:0000313" key="1">
    <source>
        <dbReference type="EMBL" id="TGY77439.1"/>
    </source>
</evidence>
<dbReference type="EMBL" id="SRYB01000025">
    <property type="protein sequence ID" value="TGY77439.1"/>
    <property type="molecule type" value="Genomic_DNA"/>
</dbReference>
<accession>A0AC61RBR1</accession>
<sequence>MPLHSLLYHFNWWDDFINRWLHGEDPERDYLPEPWWGWSPKTGHPLYSVCINISPGDGGAAQQREIMTAVLGAKPYSEAMRDGTLSFHLGTTHGWHCSQRADVIGSYLPEYPVFLNNHINHHLSIELCPMHQNDMNLKEYVDKTKEESDEHIIKFAASAARRVMGVLKNTVIVRCAASRFIDATERYGYHPSPQEGANIKSPYAIPIRFDDDVLQDIDFVCMAGARNKLPRKMLKKLIESKYNLLTKKSNNV</sequence>
<reference evidence="1" key="1">
    <citation type="submission" date="2019-04" db="EMBL/GenBank/DDBJ databases">
        <title>Microbes associate with the intestines of laboratory mice.</title>
        <authorList>
            <person name="Navarre W."/>
            <person name="Wong E."/>
            <person name="Huang K."/>
            <person name="Tropini C."/>
            <person name="Ng K."/>
            <person name="Yu B."/>
        </authorList>
    </citation>
    <scope>NUCLEOTIDE SEQUENCE</scope>
    <source>
        <strain evidence="1">NM04_E33</strain>
    </source>
</reference>
<dbReference type="Proteomes" id="UP000306319">
    <property type="component" value="Unassembled WGS sequence"/>
</dbReference>
<protein>
    <submittedName>
        <fullName evidence="1">Uncharacterized protein</fullName>
    </submittedName>
</protein>
<keyword evidence="2" id="KW-1185">Reference proteome</keyword>
<name>A0AC61RBR1_9BACT</name>